<feature type="binding site" evidence="8">
    <location>
        <position position="256"/>
    </location>
    <ligand>
        <name>Zn(2+)</name>
        <dbReference type="ChEBI" id="CHEBI:29105"/>
        <label>2</label>
    </ligand>
</feature>
<evidence type="ECO:0000256" key="4">
    <source>
        <dbReference type="ARBA" id="ARBA00022801"/>
    </source>
</evidence>
<evidence type="ECO:0000256" key="3">
    <source>
        <dbReference type="ARBA" id="ARBA00022723"/>
    </source>
</evidence>
<keyword evidence="3 8" id="KW-0479">Metal-binding</keyword>
<dbReference type="PRINTS" id="PR00113">
    <property type="entry name" value="ALKPHPHTASE"/>
</dbReference>
<dbReference type="Proteomes" id="UP000505306">
    <property type="component" value="Chromosome"/>
</dbReference>
<dbReference type="EMBL" id="CP049057">
    <property type="protein sequence ID" value="QIE60338.1"/>
    <property type="molecule type" value="Genomic_DNA"/>
</dbReference>
<feature type="binding site" evidence="8">
    <location>
        <position position="131"/>
    </location>
    <ligand>
        <name>Mg(2+)</name>
        <dbReference type="ChEBI" id="CHEBI:18420"/>
    </ligand>
</feature>
<feature type="binding site" evidence="8">
    <location>
        <position position="39"/>
    </location>
    <ligand>
        <name>Mg(2+)</name>
        <dbReference type="ChEBI" id="CHEBI:18420"/>
    </ligand>
</feature>
<accession>A0A6G6GP61</accession>
<dbReference type="GO" id="GO:0046872">
    <property type="term" value="F:metal ion binding"/>
    <property type="evidence" value="ECO:0007669"/>
    <property type="project" value="UniProtKB-KW"/>
</dbReference>
<feature type="signal peptide" evidence="10">
    <location>
        <begin position="1"/>
        <end position="24"/>
    </location>
</feature>
<evidence type="ECO:0000256" key="7">
    <source>
        <dbReference type="PIRSR" id="PIRSR601952-1"/>
    </source>
</evidence>
<evidence type="ECO:0000313" key="11">
    <source>
        <dbReference type="EMBL" id="QIE60338.1"/>
    </source>
</evidence>
<dbReference type="GO" id="GO:0004035">
    <property type="term" value="F:alkaline phosphatase activity"/>
    <property type="evidence" value="ECO:0007669"/>
    <property type="project" value="TreeGrafter"/>
</dbReference>
<feature type="binding site" evidence="8">
    <location>
        <position position="133"/>
    </location>
    <ligand>
        <name>Mg(2+)</name>
        <dbReference type="ChEBI" id="CHEBI:18420"/>
    </ligand>
</feature>
<feature type="binding site" evidence="8">
    <location>
        <position position="295"/>
    </location>
    <ligand>
        <name>Zn(2+)</name>
        <dbReference type="ChEBI" id="CHEBI:29105"/>
        <label>2</label>
    </ligand>
</feature>
<keyword evidence="4" id="KW-0378">Hydrolase</keyword>
<dbReference type="AlphaFoldDB" id="A0A6G6GP61"/>
<keyword evidence="12" id="KW-1185">Reference proteome</keyword>
<evidence type="ECO:0000256" key="6">
    <source>
        <dbReference type="ARBA" id="ARBA00022842"/>
    </source>
</evidence>
<dbReference type="PANTHER" id="PTHR11596:SF5">
    <property type="entry name" value="ALKALINE PHOSPHATASE"/>
    <property type="match status" value="1"/>
</dbReference>
<evidence type="ECO:0000256" key="9">
    <source>
        <dbReference type="RuleBase" id="RU003946"/>
    </source>
</evidence>
<keyword evidence="10" id="KW-0732">Signal</keyword>
<keyword evidence="6 8" id="KW-0460">Magnesium</keyword>
<dbReference type="Gene3D" id="3.40.720.10">
    <property type="entry name" value="Alkaline Phosphatase, subunit A"/>
    <property type="match status" value="1"/>
</dbReference>
<feature type="binding site" evidence="8">
    <location>
        <position position="39"/>
    </location>
    <ligand>
        <name>Zn(2+)</name>
        <dbReference type="ChEBI" id="CHEBI:29105"/>
        <label>2</label>
    </ligand>
</feature>
<evidence type="ECO:0000313" key="12">
    <source>
        <dbReference type="Proteomes" id="UP000505306"/>
    </source>
</evidence>
<dbReference type="SMART" id="SM00098">
    <property type="entry name" value="alkPPc"/>
    <property type="match status" value="1"/>
</dbReference>
<dbReference type="InterPro" id="IPR018299">
    <property type="entry name" value="Alkaline_phosphatase_AS"/>
</dbReference>
<comment type="cofactor">
    <cofactor evidence="8">
        <name>Mg(2+)</name>
        <dbReference type="ChEBI" id="CHEBI:18420"/>
    </cofactor>
    <text evidence="8">Binds 1 Mg(2+) ion.</text>
</comment>
<proteinExistence type="inferred from homology"/>
<dbReference type="PROSITE" id="PS00123">
    <property type="entry name" value="ALKALINE_PHOSPHATASE"/>
    <property type="match status" value="1"/>
</dbReference>
<feature type="binding site" evidence="8">
    <location>
        <position position="252"/>
    </location>
    <ligand>
        <name>Zn(2+)</name>
        <dbReference type="ChEBI" id="CHEBI:29105"/>
        <label>2</label>
    </ligand>
</feature>
<comment type="similarity">
    <text evidence="1 9">Belongs to the alkaline phosphatase family.</text>
</comment>
<name>A0A6G6GP61_9FLAO</name>
<comment type="cofactor">
    <cofactor evidence="8">
        <name>Zn(2+)</name>
        <dbReference type="ChEBI" id="CHEBI:29105"/>
    </cofactor>
    <text evidence="8">Binds 2 Zn(2+) ions.</text>
</comment>
<keyword evidence="2" id="KW-0597">Phosphoprotein</keyword>
<feature type="binding site" evidence="8">
    <location>
        <position position="294"/>
    </location>
    <ligand>
        <name>Zn(2+)</name>
        <dbReference type="ChEBI" id="CHEBI:29105"/>
        <label>2</label>
    </ligand>
</feature>
<dbReference type="Pfam" id="PF00245">
    <property type="entry name" value="Alk_phosphatase"/>
    <property type="match status" value="1"/>
</dbReference>
<dbReference type="InterPro" id="IPR017850">
    <property type="entry name" value="Alkaline_phosphatase_core_sf"/>
</dbReference>
<feature type="binding site" evidence="8">
    <location>
        <position position="247"/>
    </location>
    <ligand>
        <name>Mg(2+)</name>
        <dbReference type="ChEBI" id="CHEBI:18420"/>
    </ligand>
</feature>
<dbReference type="KEGG" id="mgel:G5B37_12430"/>
<dbReference type="InterPro" id="IPR001952">
    <property type="entry name" value="Alkaline_phosphatase"/>
</dbReference>
<evidence type="ECO:0000256" key="2">
    <source>
        <dbReference type="ARBA" id="ARBA00022553"/>
    </source>
</evidence>
<keyword evidence="5 8" id="KW-0862">Zinc</keyword>
<gene>
    <name evidence="11" type="ORF">G5B37_12430</name>
</gene>
<evidence type="ECO:0000256" key="10">
    <source>
        <dbReference type="SAM" id="SignalP"/>
    </source>
</evidence>
<dbReference type="SUPFAM" id="SSF53649">
    <property type="entry name" value="Alkaline phosphatase-like"/>
    <property type="match status" value="1"/>
</dbReference>
<reference evidence="11 12" key="1">
    <citation type="submission" date="2020-02" db="EMBL/GenBank/DDBJ databases">
        <title>Complete genome sequence of Flavobacteriaceae bacterium.</title>
        <authorList>
            <person name="Kim S.-J."/>
            <person name="Kim Y.-S."/>
            <person name="Kim K.-H."/>
        </authorList>
    </citation>
    <scope>NUCLEOTIDE SEQUENCE [LARGE SCALE GENOMIC DNA]</scope>
    <source>
        <strain evidence="11 12">RR4-40</strain>
    </source>
</reference>
<evidence type="ECO:0000256" key="8">
    <source>
        <dbReference type="PIRSR" id="PIRSR601952-2"/>
    </source>
</evidence>
<evidence type="ECO:0000256" key="5">
    <source>
        <dbReference type="ARBA" id="ARBA00022833"/>
    </source>
</evidence>
<feature type="chain" id="PRO_5026360820" evidence="10">
    <location>
        <begin position="25"/>
        <end position="358"/>
    </location>
</feature>
<sequence length="358" mass="39091">MSKNRIQMVAVFTLAIFCTTLAFSQQENKPKNIILLVGDGMGLSQISSSLYFNEKPSNFLRFNTVGLSMTSSSKELITDSAAGATAFASGIKTYNGAVGVNEAMEPAETIVEHISNKNIATGLVVTSSVVHATPAAFYSHQESRRMYEEIALDLVKSDIDFFAGGGLKYFKNRTDNLNLLQALRDRGFEVETNVLPKKISEKKQAIILAPDGMPKMSENRGNFLTNATMLAIGQLSKNKEGFFLLVESSQIDWGGHANDTEYLVNELLDFDKTIGAVLDFAKTNGETLVIVTADHETGGFSLSNENGDYNKVIGTFTTKGHTATMVPVFAQGPGEHLFGGIYQNTEIHSIIEKLFKRD</sequence>
<feature type="active site" description="Phosphoserine intermediate" evidence="7">
    <location>
        <position position="80"/>
    </location>
</feature>
<dbReference type="RefSeq" id="WP_164680351.1">
    <property type="nucleotide sequence ID" value="NZ_CP049057.1"/>
</dbReference>
<protein>
    <submittedName>
        <fullName evidence="11">Alkaline phosphatase</fullName>
    </submittedName>
</protein>
<dbReference type="CDD" id="cd16012">
    <property type="entry name" value="ALP"/>
    <property type="match status" value="1"/>
</dbReference>
<dbReference type="PANTHER" id="PTHR11596">
    <property type="entry name" value="ALKALINE PHOSPHATASE"/>
    <property type="match status" value="1"/>
</dbReference>
<evidence type="ECO:0000256" key="1">
    <source>
        <dbReference type="ARBA" id="ARBA00005984"/>
    </source>
</evidence>
<organism evidence="11 12">
    <name type="scientific">Rasiella rasia</name>
    <dbReference type="NCBI Taxonomy" id="2744027"/>
    <lineage>
        <taxon>Bacteria</taxon>
        <taxon>Pseudomonadati</taxon>
        <taxon>Bacteroidota</taxon>
        <taxon>Flavobacteriia</taxon>
        <taxon>Flavobacteriales</taxon>
        <taxon>Flavobacteriaceae</taxon>
        <taxon>Rasiella</taxon>
    </lineage>
</organism>